<reference evidence="2" key="1">
    <citation type="journal article" date="2019" name="Int. J. Syst. Evol. Microbiol.">
        <title>The Global Catalogue of Microorganisms (GCM) 10K type strain sequencing project: providing services to taxonomists for standard genome sequencing and annotation.</title>
        <authorList>
            <consortium name="The Broad Institute Genomics Platform"/>
            <consortium name="The Broad Institute Genome Sequencing Center for Infectious Disease"/>
            <person name="Wu L."/>
            <person name="Ma J."/>
        </authorList>
    </citation>
    <scope>NUCLEOTIDE SEQUENCE [LARGE SCALE GENOMIC DNA]</scope>
    <source>
        <strain evidence="2">JCM 16373</strain>
    </source>
</reference>
<gene>
    <name evidence="1" type="ORF">GCM10009863_06390</name>
</gene>
<dbReference type="EMBL" id="BAAARJ010000002">
    <property type="protein sequence ID" value="GAA2595871.1"/>
    <property type="molecule type" value="Genomic_DNA"/>
</dbReference>
<protein>
    <submittedName>
        <fullName evidence="1">Uncharacterized protein</fullName>
    </submittedName>
</protein>
<organism evidence="1 2">
    <name type="scientific">Streptomyces axinellae</name>
    <dbReference type="NCBI Taxonomy" id="552788"/>
    <lineage>
        <taxon>Bacteria</taxon>
        <taxon>Bacillati</taxon>
        <taxon>Actinomycetota</taxon>
        <taxon>Actinomycetes</taxon>
        <taxon>Kitasatosporales</taxon>
        <taxon>Streptomycetaceae</taxon>
        <taxon>Streptomyces</taxon>
    </lineage>
</organism>
<evidence type="ECO:0000313" key="1">
    <source>
        <dbReference type="EMBL" id="GAA2595871.1"/>
    </source>
</evidence>
<sequence>MRGAQCAEEDFLCVVVVAAVEGVPAGLGGCVGCVGCDGGKAASAGLGVGAVLEQMQKHPQVGSRGVGEAPAAAGGGSVAEYVGGFLEGVNQVVGD</sequence>
<evidence type="ECO:0000313" key="2">
    <source>
        <dbReference type="Proteomes" id="UP001501447"/>
    </source>
</evidence>
<dbReference type="Proteomes" id="UP001501447">
    <property type="component" value="Unassembled WGS sequence"/>
</dbReference>
<keyword evidence="2" id="KW-1185">Reference proteome</keyword>
<comment type="caution">
    <text evidence="1">The sequence shown here is derived from an EMBL/GenBank/DDBJ whole genome shotgun (WGS) entry which is preliminary data.</text>
</comment>
<name>A0ABP6C561_9ACTN</name>
<proteinExistence type="predicted"/>
<accession>A0ABP6C561</accession>
<dbReference type="RefSeq" id="WP_344562371.1">
    <property type="nucleotide sequence ID" value="NZ_BAAARJ010000002.1"/>
</dbReference>